<organism evidence="8 9">
    <name type="scientific">Spongiibacter nanhainus</name>
    <dbReference type="NCBI Taxonomy" id="2794344"/>
    <lineage>
        <taxon>Bacteria</taxon>
        <taxon>Pseudomonadati</taxon>
        <taxon>Pseudomonadota</taxon>
        <taxon>Gammaproteobacteria</taxon>
        <taxon>Cellvibrionales</taxon>
        <taxon>Spongiibacteraceae</taxon>
        <taxon>Spongiibacter</taxon>
    </lineage>
</organism>
<dbReference type="Pfam" id="PF02771">
    <property type="entry name" value="Acyl-CoA_dh_N"/>
    <property type="match status" value="1"/>
</dbReference>
<dbReference type="RefSeq" id="WP_198568852.1">
    <property type="nucleotide sequence ID" value="NZ_CP066167.1"/>
</dbReference>
<dbReference type="Pfam" id="PF00441">
    <property type="entry name" value="Acyl-CoA_dh_1"/>
    <property type="match status" value="1"/>
</dbReference>
<reference evidence="8 9" key="1">
    <citation type="submission" date="2020-12" db="EMBL/GenBank/DDBJ databases">
        <authorList>
            <person name="Shan Y."/>
        </authorList>
    </citation>
    <scope>NUCLEOTIDE SEQUENCE [LARGE SCALE GENOMIC DNA]</scope>
    <source>
        <strain evidence="9">csc3.9</strain>
    </source>
</reference>
<protein>
    <submittedName>
        <fullName evidence="8">Acyl-CoA/acyl-ACP dehydrogenase</fullName>
    </submittedName>
</protein>
<dbReference type="PANTHER" id="PTHR43884">
    <property type="entry name" value="ACYL-COA DEHYDROGENASE"/>
    <property type="match status" value="1"/>
</dbReference>
<dbReference type="InterPro" id="IPR009075">
    <property type="entry name" value="AcylCo_DH/oxidase_C"/>
</dbReference>
<evidence type="ECO:0000256" key="5">
    <source>
        <dbReference type="ARBA" id="ARBA00023002"/>
    </source>
</evidence>
<dbReference type="InterPro" id="IPR037069">
    <property type="entry name" value="AcylCoA_DH/ox_N_sf"/>
</dbReference>
<dbReference type="InterPro" id="IPR036250">
    <property type="entry name" value="AcylCo_DH-like_C"/>
</dbReference>
<dbReference type="Gene3D" id="1.10.540.10">
    <property type="entry name" value="Acyl-CoA dehydrogenase/oxidase, N-terminal domain"/>
    <property type="match status" value="1"/>
</dbReference>
<evidence type="ECO:0000313" key="8">
    <source>
        <dbReference type="EMBL" id="QQD17350.1"/>
    </source>
</evidence>
<keyword evidence="5" id="KW-0560">Oxidoreductase</keyword>
<gene>
    <name evidence="8" type="ORF">I6N98_13380</name>
</gene>
<evidence type="ECO:0000256" key="4">
    <source>
        <dbReference type="ARBA" id="ARBA00022827"/>
    </source>
</evidence>
<feature type="domain" description="Acyl-CoA dehydrogenase/oxidase C-terminal" evidence="6">
    <location>
        <begin position="215"/>
        <end position="341"/>
    </location>
</feature>
<proteinExistence type="inferred from homology"/>
<dbReference type="EMBL" id="CP066167">
    <property type="protein sequence ID" value="QQD17350.1"/>
    <property type="molecule type" value="Genomic_DNA"/>
</dbReference>
<evidence type="ECO:0000259" key="6">
    <source>
        <dbReference type="Pfam" id="PF00441"/>
    </source>
</evidence>
<dbReference type="SUPFAM" id="SSF47203">
    <property type="entry name" value="Acyl-CoA dehydrogenase C-terminal domain-like"/>
    <property type="match status" value="1"/>
</dbReference>
<evidence type="ECO:0000313" key="9">
    <source>
        <dbReference type="Proteomes" id="UP000596063"/>
    </source>
</evidence>
<dbReference type="AlphaFoldDB" id="A0A7T4QYX4"/>
<evidence type="ECO:0000256" key="3">
    <source>
        <dbReference type="ARBA" id="ARBA00022630"/>
    </source>
</evidence>
<comment type="cofactor">
    <cofactor evidence="1">
        <name>FAD</name>
        <dbReference type="ChEBI" id="CHEBI:57692"/>
    </cofactor>
</comment>
<sequence>MNFDFSDDQRMLADHARKFLSESCDPEGLRRHVDSGTDYDEALWQQMVELGWPAIAIPEEQGGLGMGALELCVLAEEVGRVLAPTPFFSTVCLAAEILKRCNNDEAAELLAQIALGEAIVAVDLLSTELQMNDRSTVSGSLPAVASARSASHLIAPAKCAGNTVLVMLDTMSEGYQASPLPDGIDELASYQRVALESVPVTLLESEQSAANLLETIINQAAVLTAFEQIGGAEVACYMARDYVLERYAFGRPVGGYQAVKHRLADMMIKIELARSNAYFGAWAMSAGGPELPLAAAVARVSATEAYNFAAEENLHLHGGIGYTWEANCHFFYKRARLLAMNLGNIAHWSKKLLAAA</sequence>
<comment type="similarity">
    <text evidence="2">Belongs to the acyl-CoA dehydrogenase family.</text>
</comment>
<dbReference type="Proteomes" id="UP000596063">
    <property type="component" value="Chromosome"/>
</dbReference>
<dbReference type="GO" id="GO:0050660">
    <property type="term" value="F:flavin adenine dinucleotide binding"/>
    <property type="evidence" value="ECO:0007669"/>
    <property type="project" value="InterPro"/>
</dbReference>
<evidence type="ECO:0000259" key="7">
    <source>
        <dbReference type="Pfam" id="PF02771"/>
    </source>
</evidence>
<dbReference type="InterPro" id="IPR009100">
    <property type="entry name" value="AcylCoA_DH/oxidase_NM_dom_sf"/>
</dbReference>
<name>A0A7T4QYX4_9GAMM</name>
<dbReference type="InterPro" id="IPR013786">
    <property type="entry name" value="AcylCoA_DH/ox_N"/>
</dbReference>
<accession>A0A7T4QYX4</accession>
<dbReference type="PANTHER" id="PTHR43884:SF20">
    <property type="entry name" value="ACYL-COA DEHYDROGENASE FADE28"/>
    <property type="match status" value="1"/>
</dbReference>
<dbReference type="Gene3D" id="1.20.140.10">
    <property type="entry name" value="Butyryl-CoA Dehydrogenase, subunit A, domain 3"/>
    <property type="match status" value="1"/>
</dbReference>
<keyword evidence="9" id="KW-1185">Reference proteome</keyword>
<evidence type="ECO:0000256" key="1">
    <source>
        <dbReference type="ARBA" id="ARBA00001974"/>
    </source>
</evidence>
<dbReference type="KEGG" id="snan:I6N98_13380"/>
<dbReference type="SUPFAM" id="SSF56645">
    <property type="entry name" value="Acyl-CoA dehydrogenase NM domain-like"/>
    <property type="match status" value="1"/>
</dbReference>
<keyword evidence="4" id="KW-0274">FAD</keyword>
<feature type="domain" description="Acyl-CoA dehydrogenase/oxidase N-terminal" evidence="7">
    <location>
        <begin position="6"/>
        <end position="117"/>
    </location>
</feature>
<dbReference type="GO" id="GO:0003995">
    <property type="term" value="F:acyl-CoA dehydrogenase activity"/>
    <property type="evidence" value="ECO:0007669"/>
    <property type="project" value="TreeGrafter"/>
</dbReference>
<keyword evidence="3" id="KW-0285">Flavoprotein</keyword>
<evidence type="ECO:0000256" key="2">
    <source>
        <dbReference type="ARBA" id="ARBA00009347"/>
    </source>
</evidence>